<sequence>MLTRPRRPFGLAALVVLTVVLLTACGQSANAGRQGSGSGGGRNPDELVFAAVPSENAQSLQQAYQPLLTLLQRATGKPIRFQSATSYSSAIEAQRAGKADFVQYGPFSLVTAQHSGVKVTPIAAETVAKGTPPGYHSYGITRPGSGINSLADFRGKKICFVDENSTSGYLYPSAGLINAGIDPVKDVTQVIAGGHDASALSVLNGQCDAGFAQESMIDTTLPARGQLKPGQLSVVWKSDLIPGSPIGISDDLAPDLKAKIIAAFPNANIDYMNANGICTPACAHLGEINGWGYATVDNAFYDGVRNVCRTTHAKQCAGQS</sequence>
<feature type="chain" id="PRO_5015063643" evidence="3">
    <location>
        <begin position="32"/>
        <end position="320"/>
    </location>
</feature>
<dbReference type="Gene3D" id="3.40.190.10">
    <property type="entry name" value="Periplasmic binding protein-like II"/>
    <property type="match status" value="2"/>
</dbReference>
<evidence type="ECO:0000313" key="5">
    <source>
        <dbReference type="Proteomes" id="UP000094224"/>
    </source>
</evidence>
<evidence type="ECO:0000256" key="1">
    <source>
        <dbReference type="ARBA" id="ARBA00007162"/>
    </source>
</evidence>
<reference evidence="5" key="1">
    <citation type="submission" date="2016-09" db="EMBL/GenBank/DDBJ databases">
        <authorList>
            <person name="Greninger A.L."/>
            <person name="Jerome K.R."/>
            <person name="Mcnair B."/>
            <person name="Wallis C."/>
            <person name="Fang F."/>
        </authorList>
    </citation>
    <scope>NUCLEOTIDE SEQUENCE [LARGE SCALE GENOMIC DNA]</scope>
    <source>
        <strain evidence="5">BC1_M4</strain>
    </source>
</reference>
<gene>
    <name evidence="4" type="ORF">BHQ21_14895</name>
</gene>
<dbReference type="AlphaFoldDB" id="A0A1E3SSX8"/>
<dbReference type="NCBIfam" id="TIGR01098">
    <property type="entry name" value="3A0109s03R"/>
    <property type="match status" value="1"/>
</dbReference>
<dbReference type="SUPFAM" id="SSF53850">
    <property type="entry name" value="Periplasmic binding protein-like II"/>
    <property type="match status" value="1"/>
</dbReference>
<organism evidence="4 5">
    <name type="scientific">Mycobacterium sherrisii</name>
    <dbReference type="NCBI Taxonomy" id="243061"/>
    <lineage>
        <taxon>Bacteria</taxon>
        <taxon>Bacillati</taxon>
        <taxon>Actinomycetota</taxon>
        <taxon>Actinomycetes</taxon>
        <taxon>Mycobacteriales</taxon>
        <taxon>Mycobacteriaceae</taxon>
        <taxon>Mycobacterium</taxon>
        <taxon>Mycobacterium simiae complex</taxon>
    </lineage>
</organism>
<keyword evidence="2 3" id="KW-0732">Signal</keyword>
<dbReference type="STRING" id="243061.AWC25_16355"/>
<proteinExistence type="inferred from homology"/>
<dbReference type="RefSeq" id="WP_069401050.1">
    <property type="nucleotide sequence ID" value="NZ_JACKTB010000106.1"/>
</dbReference>
<dbReference type="GO" id="GO:0055085">
    <property type="term" value="P:transmembrane transport"/>
    <property type="evidence" value="ECO:0007669"/>
    <property type="project" value="InterPro"/>
</dbReference>
<name>A0A1E3SSX8_9MYCO</name>
<dbReference type="PANTHER" id="PTHR35841:SF1">
    <property type="entry name" value="PHOSPHONATES-BINDING PERIPLASMIC PROTEIN"/>
    <property type="match status" value="1"/>
</dbReference>
<dbReference type="PANTHER" id="PTHR35841">
    <property type="entry name" value="PHOSPHONATES-BINDING PERIPLASMIC PROTEIN"/>
    <property type="match status" value="1"/>
</dbReference>
<dbReference type="GO" id="GO:0043190">
    <property type="term" value="C:ATP-binding cassette (ABC) transporter complex"/>
    <property type="evidence" value="ECO:0007669"/>
    <property type="project" value="InterPro"/>
</dbReference>
<feature type="signal peptide" evidence="3">
    <location>
        <begin position="1"/>
        <end position="31"/>
    </location>
</feature>
<comment type="caution">
    <text evidence="4">The sequence shown here is derived from an EMBL/GenBank/DDBJ whole genome shotgun (WGS) entry which is preliminary data.</text>
</comment>
<dbReference type="EMBL" id="MIHC01000024">
    <property type="protein sequence ID" value="ODR05256.1"/>
    <property type="molecule type" value="Genomic_DNA"/>
</dbReference>
<evidence type="ECO:0000313" key="4">
    <source>
        <dbReference type="EMBL" id="ODR05256.1"/>
    </source>
</evidence>
<comment type="similarity">
    <text evidence="1">Belongs to the phosphate/phosphite/phosphonate binding protein family.</text>
</comment>
<keyword evidence="5" id="KW-1185">Reference proteome</keyword>
<evidence type="ECO:0000256" key="2">
    <source>
        <dbReference type="ARBA" id="ARBA00022729"/>
    </source>
</evidence>
<dbReference type="InterPro" id="IPR005770">
    <property type="entry name" value="PhnD"/>
</dbReference>
<dbReference type="Pfam" id="PF12974">
    <property type="entry name" value="Phosphonate-bd"/>
    <property type="match status" value="1"/>
</dbReference>
<dbReference type="CDD" id="cd01071">
    <property type="entry name" value="PBP2_PhnD_like"/>
    <property type="match status" value="1"/>
</dbReference>
<dbReference type="Proteomes" id="UP000094224">
    <property type="component" value="Unassembled WGS sequence"/>
</dbReference>
<accession>A0A1E3SSX8</accession>
<evidence type="ECO:0000256" key="3">
    <source>
        <dbReference type="SAM" id="SignalP"/>
    </source>
</evidence>
<dbReference type="OrthoDB" id="9764656at2"/>
<protein>
    <submittedName>
        <fullName evidence="4">Phosphate starvation-inducible protein PhoH</fullName>
    </submittedName>
</protein>
<dbReference type="PROSITE" id="PS51257">
    <property type="entry name" value="PROKAR_LIPOPROTEIN"/>
    <property type="match status" value="1"/>
</dbReference>